<name>A0A1N7FKD2_9ACTN</name>
<feature type="domain" description="Phage tail lysozyme" evidence="3">
    <location>
        <begin position="513"/>
        <end position="686"/>
    </location>
</feature>
<evidence type="ECO:0000313" key="4">
    <source>
        <dbReference type="EMBL" id="SIS00737.1"/>
    </source>
</evidence>
<dbReference type="STRING" id="1198245.SAMN05444858_1398"/>
<sequence>MTASPVAVLDHRQPGRQRGIGAGRIAPGQLVVDHLPQLAAHVGSPPDLVLRWGAMPARSAVHVVVHLHGFSARGRAMNLVRDMVPISGLDLADPAHPATAGQRTPTLLVLPRGHFFGGKTGRGYSFPALRRRGAMNALVDDALRRFNAATGARATLGRLILTAHSGGGAALMRILKTLDPDEVHVFDALYSDPGPLIEWARRRIATGSGAMRVLFRGNEGTATHSLRVARAISHSPRFRVQQTTVAHGAIPRAYGWRLLADPGADVPDVVPPRRAEDHELPTPPSTLCHAIAAVARAQFRRWRPGGGPPLTETAAAASPILREYYRIGVCATATDAQMRSATYQAGHPWSAVFISYVMRIAGAGPAFKYSRAHQTYIRAARRNRLGGVTSNPFWAYRADEIVPRVGDLVCASRSGSGATYDNIGDGRYRPTHCDVVSEIGSGGIWVIGGNVDQTVGRKWLTTLPDGRLSLAGKQSRFFAVISCGGRRPVLTPTRGAPSPPPAAPAPNGLEGRAVRVMELLVRRYGYPVNGAAGLVGNLIAESGVIPERIEGSAEGTPMRAADFSGRVRTFTPDEVRDRDYTRRLGPKLPGVGIAQWTSRNRRAGLFNHSFQGRRPGSAILSDLDAQVDYLVTELRRDYGQVDATLRSPGITVDRASDVVLLRFERPAVVVNGQPSDPAVQQALARRRTHGARALAAYRRAHP</sequence>
<dbReference type="EMBL" id="FTNF01000039">
    <property type="protein sequence ID" value="SIS00737.1"/>
    <property type="molecule type" value="Genomic_DNA"/>
</dbReference>
<accession>A0A1N7FKD2</accession>
<dbReference type="Gene3D" id="1.10.530.10">
    <property type="match status" value="1"/>
</dbReference>
<dbReference type="RefSeq" id="WP_084753512.1">
    <property type="nucleotide sequence ID" value="NZ_FTNF01000039.1"/>
</dbReference>
<protein>
    <recommendedName>
        <fullName evidence="6">DUF2272 domain-containing protein</fullName>
    </recommendedName>
</protein>
<evidence type="ECO:0000256" key="1">
    <source>
        <dbReference type="SAM" id="MobiDB-lite"/>
    </source>
</evidence>
<dbReference type="AlphaFoldDB" id="A0A1N7FKD2"/>
<evidence type="ECO:0008006" key="6">
    <source>
        <dbReference type="Google" id="ProtNLM"/>
    </source>
</evidence>
<dbReference type="InterPro" id="IPR019262">
    <property type="entry name" value="DUF2272"/>
</dbReference>
<evidence type="ECO:0000313" key="5">
    <source>
        <dbReference type="Proteomes" id="UP000186004"/>
    </source>
</evidence>
<dbReference type="Pfam" id="PF10030">
    <property type="entry name" value="DUF2272"/>
    <property type="match status" value="1"/>
</dbReference>
<evidence type="ECO:0000259" key="2">
    <source>
        <dbReference type="Pfam" id="PF10030"/>
    </source>
</evidence>
<dbReference type="Pfam" id="PF18013">
    <property type="entry name" value="Phage_lysozyme2"/>
    <property type="match status" value="1"/>
</dbReference>
<dbReference type="InterPro" id="IPR041219">
    <property type="entry name" value="Phage_lysozyme2"/>
</dbReference>
<reference evidence="4 5" key="1">
    <citation type="submission" date="2017-01" db="EMBL/GenBank/DDBJ databases">
        <authorList>
            <person name="Mah S.A."/>
            <person name="Swanson W.J."/>
            <person name="Moy G.W."/>
            <person name="Vacquier V.D."/>
        </authorList>
    </citation>
    <scope>NUCLEOTIDE SEQUENCE [LARGE SCALE GENOMIC DNA]</scope>
    <source>
        <strain evidence="4 5">DSM 45758</strain>
    </source>
</reference>
<evidence type="ECO:0000259" key="3">
    <source>
        <dbReference type="Pfam" id="PF18013"/>
    </source>
</evidence>
<gene>
    <name evidence="4" type="ORF">SAMN05444858_1398</name>
</gene>
<feature type="domain" description="DUF2272" evidence="2">
    <location>
        <begin position="337"/>
        <end position="474"/>
    </location>
</feature>
<dbReference type="Proteomes" id="UP000186004">
    <property type="component" value="Unassembled WGS sequence"/>
</dbReference>
<organism evidence="4 5">
    <name type="scientific">Micromonospora avicenniae</name>
    <dbReference type="NCBI Taxonomy" id="1198245"/>
    <lineage>
        <taxon>Bacteria</taxon>
        <taxon>Bacillati</taxon>
        <taxon>Actinomycetota</taxon>
        <taxon>Actinomycetes</taxon>
        <taxon>Micromonosporales</taxon>
        <taxon>Micromonosporaceae</taxon>
        <taxon>Micromonospora</taxon>
    </lineage>
</organism>
<keyword evidence="5" id="KW-1185">Reference proteome</keyword>
<proteinExistence type="predicted"/>
<feature type="region of interest" description="Disordered" evidence="1">
    <location>
        <begin position="1"/>
        <end position="20"/>
    </location>
</feature>